<accession>A9U7D1</accession>
<dbReference type="EMBL" id="DS546438">
    <property type="protein sequence ID" value="EDQ48422.1"/>
    <property type="molecule type" value="Genomic_DNA"/>
</dbReference>
<name>A9U7D1_PHYPA</name>
<reference evidence="2" key="1">
    <citation type="journal article" date="2008" name="Science">
        <title>The Physcomitrella genome reveals evolutionary insights into the conquest of land by plants.</title>
        <authorList>
            <person name="Rensing S."/>
            <person name="Lang D."/>
            <person name="Zimmer A."/>
            <person name="Terry A."/>
            <person name="Salamov A."/>
            <person name="Shapiro H."/>
            <person name="Nishiyama T."/>
            <person name="Perroud P.-F."/>
            <person name="Lindquist E."/>
            <person name="Kamisugi Y."/>
            <person name="Tanahashi T."/>
            <person name="Sakakibara K."/>
            <person name="Fujita T."/>
            <person name="Oishi K."/>
            <person name="Shin-I T."/>
            <person name="Kuroki Y."/>
            <person name="Toyoda A."/>
            <person name="Suzuki Y."/>
            <person name="Hashimoto A."/>
            <person name="Yamaguchi K."/>
            <person name="Sugano A."/>
            <person name="Kohara Y."/>
            <person name="Fujiyama A."/>
            <person name="Anterola A."/>
            <person name="Aoki S."/>
            <person name="Ashton N."/>
            <person name="Barbazuk W.B."/>
            <person name="Barker E."/>
            <person name="Bennetzen J."/>
            <person name="Bezanilla M."/>
            <person name="Blankenship R."/>
            <person name="Cho S.H."/>
            <person name="Dutcher S."/>
            <person name="Estelle M."/>
            <person name="Fawcett J.A."/>
            <person name="Gundlach H."/>
            <person name="Hanada K."/>
            <person name="Heyl A."/>
            <person name="Hicks K.A."/>
            <person name="Hugh J."/>
            <person name="Lohr M."/>
            <person name="Mayer K."/>
            <person name="Melkozernov A."/>
            <person name="Murata T."/>
            <person name="Nelson D."/>
            <person name="Pils B."/>
            <person name="Prigge M."/>
            <person name="Reiss B."/>
            <person name="Renner T."/>
            <person name="Rombauts S."/>
            <person name="Rushton P."/>
            <person name="Sanderfoot A."/>
            <person name="Schween G."/>
            <person name="Shiu S.-H."/>
            <person name="Stueber K."/>
            <person name="Theodoulou F.L."/>
            <person name="Tu H."/>
            <person name="Van de Peer Y."/>
            <person name="Verrier P.J."/>
            <person name="Waters E."/>
            <person name="Wood A."/>
            <person name="Yang L."/>
            <person name="Cove D."/>
            <person name="Cuming A."/>
            <person name="Hasebe M."/>
            <person name="Lucas S."/>
            <person name="Mishler D.B."/>
            <person name="Reski R."/>
            <person name="Grigoriev I."/>
            <person name="Quatrano R.S."/>
            <person name="Boore J.L."/>
        </authorList>
    </citation>
    <scope>NUCLEOTIDE SEQUENCE [LARGE SCALE GENOMIC DNA]</scope>
</reference>
<dbReference type="AlphaFoldDB" id="A9U7D1"/>
<organism>
    <name type="scientific">Physcomitrium patens</name>
    <name type="common">Spreading-leaved earth moss</name>
    <name type="synonym">Physcomitrella patens</name>
    <dbReference type="NCBI Taxonomy" id="3218"/>
    <lineage>
        <taxon>Eukaryota</taxon>
        <taxon>Viridiplantae</taxon>
        <taxon>Streptophyta</taxon>
        <taxon>Embryophyta</taxon>
        <taxon>Bryophyta</taxon>
        <taxon>Bryophytina</taxon>
        <taxon>Bryopsida</taxon>
        <taxon>Funariidae</taxon>
        <taxon>Funariales</taxon>
        <taxon>Funariaceae</taxon>
        <taxon>Physcomitrium</taxon>
    </lineage>
</organism>
<feature type="compositionally biased region" description="Basic and acidic residues" evidence="1">
    <location>
        <begin position="92"/>
        <end position="103"/>
    </location>
</feature>
<feature type="region of interest" description="Disordered" evidence="1">
    <location>
        <begin position="53"/>
        <end position="129"/>
    </location>
</feature>
<feature type="non-terminal residue" evidence="2">
    <location>
        <position position="129"/>
    </location>
</feature>
<protein>
    <submittedName>
        <fullName evidence="2">Predicted protein</fullName>
    </submittedName>
</protein>
<evidence type="ECO:0000313" key="2">
    <source>
        <dbReference type="EMBL" id="EDQ48422.1"/>
    </source>
</evidence>
<sequence>MDAEAVLMRAELRIGRIVHQAEPAAAVDQQAMAHAQLARHDVHHADLSAMAVEQQQPAHAGACHAGAQLGPQRDHRGGRQRQRAGKGLVLHAEADVLRRKEQHGQLGRQQRQGRIDHALQQAGVDGQRQ</sequence>
<gene>
    <name evidence="2" type="ORF">PHYPADRAFT_103823</name>
</gene>
<evidence type="ECO:0000256" key="1">
    <source>
        <dbReference type="SAM" id="MobiDB-lite"/>
    </source>
</evidence>
<proteinExistence type="predicted"/>